<gene>
    <name evidence="4" type="ORF">UFOPK2754_01071</name>
    <name evidence="5" type="ORF">UFOPK3543_01225</name>
    <name evidence="6" type="ORF">UFOPK3967_02425</name>
</gene>
<dbReference type="GO" id="GO:0006749">
    <property type="term" value="P:glutathione metabolic process"/>
    <property type="evidence" value="ECO:0007669"/>
    <property type="project" value="TreeGrafter"/>
</dbReference>
<dbReference type="InterPro" id="IPR008040">
    <property type="entry name" value="Hydant_A_N"/>
</dbReference>
<dbReference type="EMBL" id="CAEZYR010000031">
    <property type="protein sequence ID" value="CAB4739677.1"/>
    <property type="molecule type" value="Genomic_DNA"/>
</dbReference>
<proteinExistence type="predicted"/>
<dbReference type="SUPFAM" id="SSF53067">
    <property type="entry name" value="Actin-like ATPase domain"/>
    <property type="match status" value="1"/>
</dbReference>
<accession>A0A6J6SYF1</accession>
<dbReference type="InterPro" id="IPR049517">
    <property type="entry name" value="ACX-like_C"/>
</dbReference>
<dbReference type="InterPro" id="IPR043129">
    <property type="entry name" value="ATPase_NBD"/>
</dbReference>
<evidence type="ECO:0000259" key="1">
    <source>
        <dbReference type="Pfam" id="PF01968"/>
    </source>
</evidence>
<dbReference type="InterPro" id="IPR002821">
    <property type="entry name" value="Hydantoinase_A"/>
</dbReference>
<feature type="domain" description="Hydantoinase A/oxoprolinase" evidence="1">
    <location>
        <begin position="204"/>
        <end position="498"/>
    </location>
</feature>
<dbReference type="GO" id="GO:0005829">
    <property type="term" value="C:cytosol"/>
    <property type="evidence" value="ECO:0007669"/>
    <property type="project" value="TreeGrafter"/>
</dbReference>
<evidence type="ECO:0000313" key="5">
    <source>
        <dbReference type="EMBL" id="CAB4907146.1"/>
    </source>
</evidence>
<dbReference type="Pfam" id="PF01968">
    <property type="entry name" value="Hydantoinase_A"/>
    <property type="match status" value="1"/>
</dbReference>
<dbReference type="Gene3D" id="3.30.420.40">
    <property type="match status" value="1"/>
</dbReference>
<organism evidence="4">
    <name type="scientific">freshwater metagenome</name>
    <dbReference type="NCBI Taxonomy" id="449393"/>
    <lineage>
        <taxon>unclassified sequences</taxon>
        <taxon>metagenomes</taxon>
        <taxon>ecological metagenomes</taxon>
    </lineage>
</organism>
<feature type="domain" description="Acetophenone carboxylase-like C-terminal" evidence="3">
    <location>
        <begin position="516"/>
        <end position="685"/>
    </location>
</feature>
<evidence type="ECO:0000313" key="4">
    <source>
        <dbReference type="EMBL" id="CAB4739677.1"/>
    </source>
</evidence>
<dbReference type="Pfam" id="PF19278">
    <property type="entry name" value="Hydant_A_C"/>
    <property type="match status" value="1"/>
</dbReference>
<evidence type="ECO:0000259" key="3">
    <source>
        <dbReference type="Pfam" id="PF19278"/>
    </source>
</evidence>
<evidence type="ECO:0000259" key="2">
    <source>
        <dbReference type="Pfam" id="PF05378"/>
    </source>
</evidence>
<sequence length="693" mass="72426">MKVTIGVDVGGTFTDVVLVDEAGAIHASKVVTTPADPRDGVRHGVEVALATAGIDGAAVERFVHGTTLATNVLLERVGARTAFVTTQGFGDMLRLGRATRVGEARYDLLFAPSLPPVEDDMTFEVAERLTASGSVHTELTAGHIDEVVARIVETKPEAVAICFLHAYVNQAHERAFAAACRAAMPSVFVVSSAETWPEMREYERATTALACAYVGPVMASYLEGLQVMLREIGVTSPVQIMDSSGGVLSAALAARKPVATIESGGAAGVMAAGFVGRLLGERDVLSFDMGGTTAKTAVVRGGEPTLTFDFKVGGHTSGGDRRNEGLPVKTPVVDLAEIGAGGGSLAWVDSGGALQVGPRSAGAVPGPACYGRGGTHPTVTDANLVLGYLRAGELSDGVVLSPGLAAAAIDEHVGAPLGFTTVEAARAVHDIVNNNMVAALRMVTIQRGIDPRDFVLIGFGGAGPIHLVRLAEAFGIARVVVPWAAGVASALGLVAADPSVIEIHAHLVAAADADPDAITTIFDDLAGRALESLGRDAGDAEGVQMQRVIEARYPGQVHQLAVEIPDRKLTRSDLDDAVARFHELYRATYGIDTQAPVQFVTYRMRAVQPVEKPEPLRDQPATYTPEPIGMRDVFFAEKGAHTSVPVYRWEDLRPGASIAHAAIIEGAATSIVVPPAWTVTLDTMRNVVFAAAS</sequence>
<dbReference type="InterPro" id="IPR045079">
    <property type="entry name" value="Oxoprolinase-like"/>
</dbReference>
<dbReference type="AlphaFoldDB" id="A0A6J6SYF1"/>
<dbReference type="PANTHER" id="PTHR11365:SF23">
    <property type="entry name" value="HYPOTHETICAL 5-OXOPROLINASE (EUROFUNG)-RELATED"/>
    <property type="match status" value="1"/>
</dbReference>
<feature type="domain" description="Hydantoinase/oxoprolinase N-terminal" evidence="2">
    <location>
        <begin position="5"/>
        <end position="182"/>
    </location>
</feature>
<dbReference type="EMBL" id="CAFBMH010000036">
    <property type="protein sequence ID" value="CAB4907146.1"/>
    <property type="molecule type" value="Genomic_DNA"/>
</dbReference>
<dbReference type="GO" id="GO:0017168">
    <property type="term" value="F:5-oxoprolinase (ATP-hydrolyzing) activity"/>
    <property type="evidence" value="ECO:0007669"/>
    <property type="project" value="TreeGrafter"/>
</dbReference>
<evidence type="ECO:0000313" key="6">
    <source>
        <dbReference type="EMBL" id="CAB5014679.1"/>
    </source>
</evidence>
<protein>
    <submittedName>
        <fullName evidence="4">Unannotated protein</fullName>
    </submittedName>
</protein>
<dbReference type="EMBL" id="CAFBOS010000184">
    <property type="protein sequence ID" value="CAB5014679.1"/>
    <property type="molecule type" value="Genomic_DNA"/>
</dbReference>
<reference evidence="4" key="1">
    <citation type="submission" date="2020-05" db="EMBL/GenBank/DDBJ databases">
        <authorList>
            <person name="Chiriac C."/>
            <person name="Salcher M."/>
            <person name="Ghai R."/>
            <person name="Kavagutti S V."/>
        </authorList>
    </citation>
    <scope>NUCLEOTIDE SEQUENCE</scope>
</reference>
<dbReference type="Pfam" id="PF05378">
    <property type="entry name" value="Hydant_A_N"/>
    <property type="match status" value="1"/>
</dbReference>
<name>A0A6J6SYF1_9ZZZZ</name>
<dbReference type="PANTHER" id="PTHR11365">
    <property type="entry name" value="5-OXOPROLINASE RELATED"/>
    <property type="match status" value="1"/>
</dbReference>